<dbReference type="Pfam" id="PF16197">
    <property type="entry name" value="KAsynt_C_assoc"/>
    <property type="match status" value="1"/>
</dbReference>
<dbReference type="CDD" id="cd00833">
    <property type="entry name" value="PKS"/>
    <property type="match status" value="1"/>
</dbReference>
<dbReference type="InterPro" id="IPR016035">
    <property type="entry name" value="Acyl_Trfase/lysoPLipase"/>
</dbReference>
<keyword evidence="7" id="KW-0012">Acyltransferase</keyword>
<dbReference type="InterPro" id="IPR018201">
    <property type="entry name" value="Ketoacyl_synth_AS"/>
</dbReference>
<keyword evidence="5" id="KW-0045">Antibiotic biosynthesis</keyword>
<dbReference type="InterPro" id="IPR016039">
    <property type="entry name" value="Thiolase-like"/>
</dbReference>
<dbReference type="RefSeq" id="WP_311633171.1">
    <property type="nucleotide sequence ID" value="NZ_JAVREN010000059.1"/>
</dbReference>
<organism evidence="10 11">
    <name type="scientific">Streptomyces boetiae</name>
    <dbReference type="NCBI Taxonomy" id="3075541"/>
    <lineage>
        <taxon>Bacteria</taxon>
        <taxon>Bacillati</taxon>
        <taxon>Actinomycetota</taxon>
        <taxon>Actinomycetes</taxon>
        <taxon>Kitasatosporales</taxon>
        <taxon>Streptomycetaceae</taxon>
        <taxon>Streptomyces</taxon>
    </lineage>
</organism>
<sequence length="1158" mass="119834">MNNGTQQQDQHQQHERRQDNEQKLLDYLKRVTADLKQTRRQLRQAEARDAEPIAVLGMGCRLPGGADSPEALWRLVAGGRDAVTGFPPGRGWDEDAAATYSRQGGFLHDAGEFDAAFFGISPREALAMDPQQRLLLETAWEAFERAGLDPAAQRGSRTGVFVGLAYQGYAADAEAAAEVAGHLLTGTATSVASGRLAYAFGLEGPTVSVDTACSSSLVALHLAVQALRRGECDRALAGGVTVMASTAMFSEFSRQQGLAADGRCKAFAAGADGTGWAEGAGVLVLERLSDARRNGHPVLAVVRGSAVNQDGASNGLTAPNGPAQQRVIRAALADAGLAPGDVDAVEAHGTGTALGDPIEAEALAATYGRDRPAERPLLLGSLKSNIGHAQAAAGVAGLIKTVLALRHRHLPRTLHAEEPTPHVDWDSGGLRLLTEPAAWPEPADDRPRRAAVSSFGISGTNAHVIVEEAGEAEPERAAPPPAVTDDAAPPLAWPLAARGAEALAAQAGRLLDHLAAHPDARPADLAHSLATGRAALTHRAVVTGRTAADLAEGLRALAAGREAPHLVTGSPAPTPRLALLFPGQGSQRPGMGRALHEAHPAFAAAFDEACAALDPHLRRPLRGVVFEGDGAALERTEWAQPALFALEVALFRLLESWGVGPAAVAGHSVGEFAAAHVAGVFSLADAAALVAARGRLMQALPAGGAMLSVRAPEEEVLPLLGAGPAAGLALAAVNGPAAVTVSGPAAAVDALAERCAARGWDSRRLAVSHAFHSPLMDPVVEEFRALAGKAQLRPPRLPVVSAVTGRPAAPADLTDPAHWARQLREPVRFADAVRALAAEGVTAVAECGPGAALAAPARELLGDGGLSVPLLRRGRPEPEALTGALARLHVHGVPVDWAAHAAPHRPRRAELPTYPFQRERYWLRPRPAPDAARAGRYRVAWSPLALPAARLEGPWPVLLPAGARADAPPVRALLDALARHGARPVPLVLPPGAEREALAAAVAEATPDGPPAGLLSLLALGGAPDADTPGGGGQAPDTEALTATATLLQALAEVPAPVWALTRGAVSTGPQDAVRRPGQAALWGLGRVAALELPARWGGLVDLPEALDEEAGRRLAAVLASGGGEDQVALRDEGAFARRLVPDEEDRPAPREPRRPTD</sequence>
<keyword evidence="6" id="KW-0511">Multifunctional enzyme</keyword>
<dbReference type="InterPro" id="IPR014043">
    <property type="entry name" value="Acyl_transferase_dom"/>
</dbReference>
<dbReference type="Gene3D" id="3.40.47.10">
    <property type="match status" value="1"/>
</dbReference>
<dbReference type="InterPro" id="IPR014031">
    <property type="entry name" value="Ketoacyl_synth_C"/>
</dbReference>
<dbReference type="InterPro" id="IPR016036">
    <property type="entry name" value="Malonyl_transacylase_ACP-bd"/>
</dbReference>
<protein>
    <submittedName>
        <fullName evidence="10">Type I polyketide synthase</fullName>
    </submittedName>
</protein>
<dbReference type="PANTHER" id="PTHR43775:SF51">
    <property type="entry name" value="INACTIVE PHENOLPHTHIOCEROL SYNTHESIS POLYKETIDE SYNTHASE TYPE I PKS1-RELATED"/>
    <property type="match status" value="1"/>
</dbReference>
<feature type="non-terminal residue" evidence="10">
    <location>
        <position position="1158"/>
    </location>
</feature>
<feature type="compositionally biased region" description="Basic and acidic residues" evidence="8">
    <location>
        <begin position="11"/>
        <end position="22"/>
    </location>
</feature>
<dbReference type="Gene3D" id="3.40.50.11460">
    <property type="match status" value="1"/>
</dbReference>
<dbReference type="PANTHER" id="PTHR43775">
    <property type="entry name" value="FATTY ACID SYNTHASE"/>
    <property type="match status" value="1"/>
</dbReference>
<dbReference type="InterPro" id="IPR001227">
    <property type="entry name" value="Ac_transferase_dom_sf"/>
</dbReference>
<dbReference type="Pfam" id="PF02801">
    <property type="entry name" value="Ketoacyl-synt_C"/>
    <property type="match status" value="1"/>
</dbReference>
<gene>
    <name evidence="10" type="ORF">RM780_25075</name>
</gene>
<dbReference type="SUPFAM" id="SSF52151">
    <property type="entry name" value="FabD/lysophospholipase-like"/>
    <property type="match status" value="1"/>
</dbReference>
<dbReference type="InterPro" id="IPR020841">
    <property type="entry name" value="PKS_Beta-ketoAc_synthase_dom"/>
</dbReference>
<dbReference type="PROSITE" id="PS00606">
    <property type="entry name" value="KS3_1"/>
    <property type="match status" value="1"/>
</dbReference>
<dbReference type="InterPro" id="IPR014030">
    <property type="entry name" value="Ketoacyl_synth_N"/>
</dbReference>
<dbReference type="Pfam" id="PF00698">
    <property type="entry name" value="Acyl_transf_1"/>
    <property type="match status" value="1"/>
</dbReference>
<dbReference type="SMART" id="SM00825">
    <property type="entry name" value="PKS_KS"/>
    <property type="match status" value="1"/>
</dbReference>
<comment type="caution">
    <text evidence="10">The sequence shown here is derived from an EMBL/GenBank/DDBJ whole genome shotgun (WGS) entry which is preliminary data.</text>
</comment>
<dbReference type="InterPro" id="IPR036291">
    <property type="entry name" value="NAD(P)-bd_dom_sf"/>
</dbReference>
<dbReference type="Pfam" id="PF00109">
    <property type="entry name" value="ketoacyl-synt"/>
    <property type="match status" value="1"/>
</dbReference>
<feature type="region of interest" description="Disordered" evidence="8">
    <location>
        <begin position="1"/>
        <end position="22"/>
    </location>
</feature>
<keyword evidence="3" id="KW-0597">Phosphoprotein</keyword>
<dbReference type="Pfam" id="PF08990">
    <property type="entry name" value="Docking"/>
    <property type="match status" value="1"/>
</dbReference>
<evidence type="ECO:0000256" key="7">
    <source>
        <dbReference type="ARBA" id="ARBA00023315"/>
    </source>
</evidence>
<dbReference type="Proteomes" id="UP001183388">
    <property type="component" value="Unassembled WGS sequence"/>
</dbReference>
<evidence type="ECO:0000256" key="2">
    <source>
        <dbReference type="ARBA" id="ARBA00022450"/>
    </source>
</evidence>
<dbReference type="SUPFAM" id="SSF51735">
    <property type="entry name" value="NAD(P)-binding Rossmann-fold domains"/>
    <property type="match status" value="1"/>
</dbReference>
<name>A0ABU2LFG8_9ACTN</name>
<dbReference type="SMART" id="SM00827">
    <property type="entry name" value="PKS_AT"/>
    <property type="match status" value="1"/>
</dbReference>
<keyword evidence="2" id="KW-0596">Phosphopantetheine</keyword>
<evidence type="ECO:0000256" key="1">
    <source>
        <dbReference type="ARBA" id="ARBA00001957"/>
    </source>
</evidence>
<dbReference type="SUPFAM" id="SSF55048">
    <property type="entry name" value="Probable ACP-binding domain of malonyl-CoA ACP transacylase"/>
    <property type="match status" value="1"/>
</dbReference>
<dbReference type="PROSITE" id="PS52004">
    <property type="entry name" value="KS3_2"/>
    <property type="match status" value="1"/>
</dbReference>
<keyword evidence="4" id="KW-0808">Transferase</keyword>
<evidence type="ECO:0000256" key="4">
    <source>
        <dbReference type="ARBA" id="ARBA00022679"/>
    </source>
</evidence>
<evidence type="ECO:0000313" key="11">
    <source>
        <dbReference type="Proteomes" id="UP001183388"/>
    </source>
</evidence>
<comment type="cofactor">
    <cofactor evidence="1">
        <name>pantetheine 4'-phosphate</name>
        <dbReference type="ChEBI" id="CHEBI:47942"/>
    </cofactor>
</comment>
<evidence type="ECO:0000256" key="5">
    <source>
        <dbReference type="ARBA" id="ARBA00023194"/>
    </source>
</evidence>
<dbReference type="InterPro" id="IPR032821">
    <property type="entry name" value="PKS_assoc"/>
</dbReference>
<evidence type="ECO:0000313" key="10">
    <source>
        <dbReference type="EMBL" id="MDT0310200.1"/>
    </source>
</evidence>
<dbReference type="Gene3D" id="3.40.366.10">
    <property type="entry name" value="Malonyl-Coenzyme A Acyl Carrier Protein, domain 2"/>
    <property type="match status" value="1"/>
</dbReference>
<proteinExistence type="predicted"/>
<feature type="region of interest" description="Disordered" evidence="8">
    <location>
        <begin position="1134"/>
        <end position="1158"/>
    </location>
</feature>
<feature type="domain" description="Ketosynthase family 3 (KS3)" evidence="9">
    <location>
        <begin position="50"/>
        <end position="468"/>
    </location>
</feature>
<evidence type="ECO:0000256" key="3">
    <source>
        <dbReference type="ARBA" id="ARBA00022553"/>
    </source>
</evidence>
<accession>A0ABU2LFG8</accession>
<dbReference type="EMBL" id="JAVREN010000059">
    <property type="protein sequence ID" value="MDT0310200.1"/>
    <property type="molecule type" value="Genomic_DNA"/>
</dbReference>
<evidence type="ECO:0000256" key="8">
    <source>
        <dbReference type="SAM" id="MobiDB-lite"/>
    </source>
</evidence>
<dbReference type="SUPFAM" id="SSF53901">
    <property type="entry name" value="Thiolase-like"/>
    <property type="match status" value="1"/>
</dbReference>
<keyword evidence="11" id="KW-1185">Reference proteome</keyword>
<feature type="compositionally biased region" description="Low complexity" evidence="8">
    <location>
        <begin position="1"/>
        <end position="10"/>
    </location>
</feature>
<evidence type="ECO:0000256" key="6">
    <source>
        <dbReference type="ARBA" id="ARBA00023268"/>
    </source>
</evidence>
<dbReference type="InterPro" id="IPR050091">
    <property type="entry name" value="PKS_NRPS_Biosynth_Enz"/>
</dbReference>
<evidence type="ECO:0000259" key="9">
    <source>
        <dbReference type="PROSITE" id="PS52004"/>
    </source>
</evidence>
<dbReference type="Gene3D" id="3.30.70.3290">
    <property type="match status" value="1"/>
</dbReference>
<reference evidence="11" key="1">
    <citation type="submission" date="2023-07" db="EMBL/GenBank/DDBJ databases">
        <title>30 novel species of actinomycetes from the DSMZ collection.</title>
        <authorList>
            <person name="Nouioui I."/>
        </authorList>
    </citation>
    <scope>NUCLEOTIDE SEQUENCE [LARGE SCALE GENOMIC DNA]</scope>
    <source>
        <strain evidence="11">DSM 44917</strain>
    </source>
</reference>
<dbReference type="InterPro" id="IPR015083">
    <property type="entry name" value="NorB/c/GfsB-D-like_docking"/>
</dbReference>